<comment type="similarity">
    <text evidence="2 9">Belongs to the glycosyl hydrolase 7 (cellulase C) family.</text>
</comment>
<evidence type="ECO:0000256" key="2">
    <source>
        <dbReference type="ARBA" id="ARBA00006044"/>
    </source>
</evidence>
<dbReference type="STRING" id="306901.Q2GS79"/>
<evidence type="ECO:0000256" key="10">
    <source>
        <dbReference type="SAM" id="SignalP"/>
    </source>
</evidence>
<sequence>MLSKVLALAALLGPAAAQVVGTETTETHPKMTWQKCSAGGSCTNVNGEVTIDSNWRWVHDKNGYTNCYSGNAWNSTICKDDKSCASNCALDGADYPGTYGASTSGNALTLKFVTEGDYSTNIGSRLYLMAGADKYQMFTLLGNEFTFDVDTSKLGCGLNGALYFVSMDEDGGKSKYSGNKAGAKYGTGYCDAQCPRDLKFINGEANVAGWKESSNDQNAGVGQYGSCCTEMDIW</sequence>
<evidence type="ECO:0000256" key="4">
    <source>
        <dbReference type="ARBA" id="ARBA00022801"/>
    </source>
</evidence>
<keyword evidence="5 9" id="KW-0136">Cellulose degradation</keyword>
<reference evidence="12" key="1">
    <citation type="journal article" date="2015" name="Genome Announc.">
        <title>Draft genome sequence of the cellulolytic fungus Chaetomium globosum.</title>
        <authorList>
            <person name="Cuomo C.A."/>
            <person name="Untereiner W.A."/>
            <person name="Ma L.-J."/>
            <person name="Grabherr M."/>
            <person name="Birren B.W."/>
        </authorList>
    </citation>
    <scope>NUCLEOTIDE SEQUENCE [LARGE SCALE GENOMIC DNA]</scope>
    <source>
        <strain evidence="12">ATCC 6205 / CBS 148.51 / DSM 1962 / NBRC 6347 / NRRL 1970</strain>
    </source>
</reference>
<keyword evidence="12" id="KW-1185">Reference proteome</keyword>
<dbReference type="RefSeq" id="XP_001227102.1">
    <property type="nucleotide sequence ID" value="XM_001227101.1"/>
</dbReference>
<dbReference type="InterPro" id="IPR001722">
    <property type="entry name" value="Glyco_hydro_7"/>
</dbReference>
<evidence type="ECO:0000256" key="1">
    <source>
        <dbReference type="ARBA" id="ARBA00001641"/>
    </source>
</evidence>
<accession>Q2GS79</accession>
<dbReference type="GO" id="GO:0016162">
    <property type="term" value="F:cellulose 1,4-beta-cellobiosidase activity"/>
    <property type="evidence" value="ECO:0007669"/>
    <property type="project" value="UniProtKB-EC"/>
</dbReference>
<dbReference type="Gene3D" id="2.70.100.10">
    <property type="entry name" value="Glycoside hydrolase, family 7, domain"/>
    <property type="match status" value="1"/>
</dbReference>
<dbReference type="HOGENOM" id="CLU_104719_0_0_1"/>
<dbReference type="Proteomes" id="UP000001056">
    <property type="component" value="Unassembled WGS sequence"/>
</dbReference>
<keyword evidence="3 10" id="KW-0732">Signal</keyword>
<dbReference type="Pfam" id="PF00840">
    <property type="entry name" value="Glyco_hydro_7"/>
    <property type="match status" value="1"/>
</dbReference>
<keyword evidence="8 9" id="KW-0624">Polysaccharide degradation</keyword>
<dbReference type="GO" id="GO:0030245">
    <property type="term" value="P:cellulose catabolic process"/>
    <property type="evidence" value="ECO:0007669"/>
    <property type="project" value="UniProtKB-KW"/>
</dbReference>
<dbReference type="PANTHER" id="PTHR33753:SF2">
    <property type="entry name" value="GLYCOSIDE HYDROLASE FAMILY 7 PROTEIN"/>
    <property type="match status" value="1"/>
</dbReference>
<feature type="signal peptide" evidence="10">
    <location>
        <begin position="1"/>
        <end position="17"/>
    </location>
</feature>
<evidence type="ECO:0000256" key="6">
    <source>
        <dbReference type="ARBA" id="ARBA00023277"/>
    </source>
</evidence>
<evidence type="ECO:0000313" key="12">
    <source>
        <dbReference type="Proteomes" id="UP000001056"/>
    </source>
</evidence>
<dbReference type="OrthoDB" id="412382at2759"/>
<dbReference type="AlphaFoldDB" id="Q2GS79"/>
<proteinExistence type="inferred from homology"/>
<feature type="chain" id="PRO_5004208395" description="Glucanase" evidence="10">
    <location>
        <begin position="18"/>
        <end position="234"/>
    </location>
</feature>
<dbReference type="EC" id="3.2.1.-" evidence="9"/>
<evidence type="ECO:0000256" key="5">
    <source>
        <dbReference type="ARBA" id="ARBA00023001"/>
    </source>
</evidence>
<keyword evidence="7 9" id="KW-0326">Glycosidase</keyword>
<dbReference type="OMA" id="IACASNC"/>
<dbReference type="EMBL" id="CH408034">
    <property type="protein sequence ID" value="EAQ85161.1"/>
    <property type="molecule type" value="Genomic_DNA"/>
</dbReference>
<organism evidence="11 12">
    <name type="scientific">Chaetomium globosum (strain ATCC 6205 / CBS 148.51 / DSM 1962 / NBRC 6347 / NRRL 1970)</name>
    <name type="common">Soil fungus</name>
    <dbReference type="NCBI Taxonomy" id="306901"/>
    <lineage>
        <taxon>Eukaryota</taxon>
        <taxon>Fungi</taxon>
        <taxon>Dikarya</taxon>
        <taxon>Ascomycota</taxon>
        <taxon>Pezizomycotina</taxon>
        <taxon>Sordariomycetes</taxon>
        <taxon>Sordariomycetidae</taxon>
        <taxon>Sordariales</taxon>
        <taxon>Chaetomiaceae</taxon>
        <taxon>Chaetomium</taxon>
    </lineage>
</organism>
<dbReference type="InterPro" id="IPR013320">
    <property type="entry name" value="ConA-like_dom_sf"/>
</dbReference>
<dbReference type="PANTHER" id="PTHR33753">
    <property type="entry name" value="1,4-BETA-D-GLUCAN CELLOBIOHYDROLASE B"/>
    <property type="match status" value="1"/>
</dbReference>
<dbReference type="InParanoid" id="Q2GS79"/>
<evidence type="ECO:0000256" key="9">
    <source>
        <dbReference type="RuleBase" id="RU361164"/>
    </source>
</evidence>
<keyword evidence="6" id="KW-0119">Carbohydrate metabolism</keyword>
<evidence type="ECO:0000313" key="11">
    <source>
        <dbReference type="EMBL" id="EAQ85161.1"/>
    </source>
</evidence>
<dbReference type="VEuPathDB" id="FungiDB:CHGG_09175"/>
<name>Q2GS79_CHAGB</name>
<comment type="catalytic activity">
    <reaction evidence="1">
        <text>Hydrolysis of (1-&gt;4)-beta-D-glucosidic linkages in cellulose and cellotetraose, releasing cellobiose from the non-reducing ends of the chains.</text>
        <dbReference type="EC" id="3.2.1.91"/>
    </reaction>
</comment>
<evidence type="ECO:0000256" key="8">
    <source>
        <dbReference type="ARBA" id="ARBA00023326"/>
    </source>
</evidence>
<keyword evidence="4 9" id="KW-0378">Hydrolase</keyword>
<dbReference type="SUPFAM" id="SSF49899">
    <property type="entry name" value="Concanavalin A-like lectins/glucanases"/>
    <property type="match status" value="1"/>
</dbReference>
<dbReference type="GeneID" id="4394990"/>
<evidence type="ECO:0000256" key="3">
    <source>
        <dbReference type="ARBA" id="ARBA00022729"/>
    </source>
</evidence>
<dbReference type="PRINTS" id="PR00734">
    <property type="entry name" value="GLHYDRLASE7"/>
</dbReference>
<dbReference type="InterPro" id="IPR037019">
    <property type="entry name" value="Glyco_hydro_7_sf"/>
</dbReference>
<dbReference type="eggNOG" id="ENOG502QPHV">
    <property type="taxonomic scope" value="Eukaryota"/>
</dbReference>
<evidence type="ECO:0000256" key="7">
    <source>
        <dbReference type="ARBA" id="ARBA00023295"/>
    </source>
</evidence>
<gene>
    <name evidence="11" type="ORF">CHGG_09175</name>
</gene>
<protein>
    <recommendedName>
        <fullName evidence="9">Glucanase</fullName>
        <ecNumber evidence="9">3.2.1.-</ecNumber>
    </recommendedName>
</protein>